<feature type="transmembrane region" description="Helical" evidence="4">
    <location>
        <begin position="292"/>
        <end position="315"/>
    </location>
</feature>
<evidence type="ECO:0000256" key="2">
    <source>
        <dbReference type="ARBA" id="ARBA00022989"/>
    </source>
</evidence>
<dbReference type="InterPro" id="IPR052524">
    <property type="entry name" value="MFS_Cyanate_Porter"/>
</dbReference>
<dbReference type="eggNOG" id="COG2807">
    <property type="taxonomic scope" value="Bacteria"/>
</dbReference>
<feature type="transmembrane region" description="Helical" evidence="4">
    <location>
        <begin position="358"/>
        <end position="379"/>
    </location>
</feature>
<feature type="transmembrane region" description="Helical" evidence="4">
    <location>
        <begin position="39"/>
        <end position="61"/>
    </location>
</feature>
<feature type="domain" description="Major facilitator superfamily (MFS) profile" evidence="5">
    <location>
        <begin position="3"/>
        <end position="382"/>
    </location>
</feature>
<dbReference type="PROSITE" id="PS50850">
    <property type="entry name" value="MFS"/>
    <property type="match status" value="1"/>
</dbReference>
<feature type="transmembrane region" description="Helical" evidence="4">
    <location>
        <begin position="158"/>
        <end position="182"/>
    </location>
</feature>
<evidence type="ECO:0000256" key="1">
    <source>
        <dbReference type="ARBA" id="ARBA00022692"/>
    </source>
</evidence>
<feature type="transmembrane region" description="Helical" evidence="4">
    <location>
        <begin position="73"/>
        <end position="91"/>
    </location>
</feature>
<dbReference type="Gene3D" id="1.20.1250.20">
    <property type="entry name" value="MFS general substrate transporter like domains"/>
    <property type="match status" value="1"/>
</dbReference>
<dbReference type="EMBL" id="CAHP01000020">
    <property type="protein sequence ID" value="CCG41395.1"/>
    <property type="molecule type" value="Genomic_DNA"/>
</dbReference>
<keyword evidence="2 4" id="KW-1133">Transmembrane helix</keyword>
<feature type="transmembrane region" description="Helical" evidence="4">
    <location>
        <begin position="268"/>
        <end position="286"/>
    </location>
</feature>
<dbReference type="GO" id="GO:0022857">
    <property type="term" value="F:transmembrane transporter activity"/>
    <property type="evidence" value="ECO:0007669"/>
    <property type="project" value="InterPro"/>
</dbReference>
<protein>
    <submittedName>
        <fullName evidence="6">Major facilitator superfamily MFS_1</fullName>
    </submittedName>
</protein>
<dbReference type="SUPFAM" id="SSF103473">
    <property type="entry name" value="MFS general substrate transporter"/>
    <property type="match status" value="1"/>
</dbReference>
<accession>H8FSQ7</accession>
<evidence type="ECO:0000256" key="3">
    <source>
        <dbReference type="ARBA" id="ARBA00023136"/>
    </source>
</evidence>
<dbReference type="AlphaFoldDB" id="H8FSQ7"/>
<dbReference type="PANTHER" id="PTHR23523:SF1">
    <property type="entry name" value="CYANATE TRANSPORT PROTEIN CYNX"/>
    <property type="match status" value="1"/>
</dbReference>
<dbReference type="Pfam" id="PF07690">
    <property type="entry name" value="MFS_1"/>
    <property type="match status" value="1"/>
</dbReference>
<feature type="transmembrane region" description="Helical" evidence="4">
    <location>
        <begin position="237"/>
        <end position="261"/>
    </location>
</feature>
<sequence>MRNHIAILIVIILLAMNLRPVMAGLGPLLDLIEHSTGLSSAGAGLLTTLPVFFMGLGAFAGRHLRLLLGEKNGIALGIVLIALTCGSRLVWNDTSGMLLTAIGAGLGIAIVQALVPGVIKGRFGANTGRAMGLYTTGIMAGAAVSAAMAAGLAQSFGWQAALAVWSLPAAVAALCWLVYPAPAEHTRSTPGKAKSAFWRSGRAWLLMLFFGIGTGAYTLVLAWLPPFFMGLGQSREISGYLLAGLTVMEVVAGFCVSAFIGRFPDRRGPLIIVLLCALAGVICLIVEPLSLVLLAIPLLGVGIGALFPLSLIVTLDHVDDPIRAGELAGFVQGGGYILASAMPFLAGAIRDRFADLSHAWTLMALGIVVIIGIATRFSPQSRISLIRRREA</sequence>
<reference evidence="6 7" key="1">
    <citation type="journal article" date="2012" name="J. Bacteriol.">
        <title>Draft Genome Sequence of the Purple Photosynthetic Bacterium Phaeospirillum molischianum DSM120, a Particularly Versatile Bacterium.</title>
        <authorList>
            <person name="Duquesne K."/>
            <person name="Prima V."/>
            <person name="Ji B."/>
            <person name="Rouy Z."/>
            <person name="Medigue C."/>
            <person name="Talla E."/>
            <person name="Sturgis J.N."/>
        </authorList>
    </citation>
    <scope>NUCLEOTIDE SEQUENCE [LARGE SCALE GENOMIC DNA]</scope>
    <source>
        <strain evidence="7">DSM120</strain>
    </source>
</reference>
<proteinExistence type="predicted"/>
<dbReference type="PANTHER" id="PTHR23523">
    <property type="match status" value="1"/>
</dbReference>
<dbReference type="InterPro" id="IPR020846">
    <property type="entry name" value="MFS_dom"/>
</dbReference>
<feature type="transmembrane region" description="Helical" evidence="4">
    <location>
        <begin position="327"/>
        <end position="346"/>
    </location>
</feature>
<dbReference type="InterPro" id="IPR011701">
    <property type="entry name" value="MFS"/>
</dbReference>
<comment type="caution">
    <text evidence="6">The sequence shown here is derived from an EMBL/GenBank/DDBJ whole genome shotgun (WGS) entry which is preliminary data.</text>
</comment>
<keyword evidence="7" id="KW-1185">Reference proteome</keyword>
<keyword evidence="3 4" id="KW-0472">Membrane</keyword>
<feature type="transmembrane region" description="Helical" evidence="4">
    <location>
        <begin position="203"/>
        <end position="225"/>
    </location>
</feature>
<organism evidence="6 7">
    <name type="scientific">Magnetospirillum molischianum DSM 120</name>
    <dbReference type="NCBI Taxonomy" id="1150626"/>
    <lineage>
        <taxon>Bacteria</taxon>
        <taxon>Pseudomonadati</taxon>
        <taxon>Pseudomonadota</taxon>
        <taxon>Alphaproteobacteria</taxon>
        <taxon>Rhodospirillales</taxon>
        <taxon>Rhodospirillaceae</taxon>
        <taxon>Magnetospirillum</taxon>
    </lineage>
</organism>
<dbReference type="InterPro" id="IPR036259">
    <property type="entry name" value="MFS_trans_sf"/>
</dbReference>
<evidence type="ECO:0000313" key="6">
    <source>
        <dbReference type="EMBL" id="CCG41395.1"/>
    </source>
</evidence>
<name>H8FSQ7_MAGML</name>
<dbReference type="RefSeq" id="WP_002728459.1">
    <property type="nucleotide sequence ID" value="NZ_CAHP01000020.1"/>
</dbReference>
<evidence type="ECO:0000313" key="7">
    <source>
        <dbReference type="Proteomes" id="UP000004169"/>
    </source>
</evidence>
<evidence type="ECO:0000256" key="4">
    <source>
        <dbReference type="SAM" id="Phobius"/>
    </source>
</evidence>
<keyword evidence="1 4" id="KW-0812">Transmembrane</keyword>
<feature type="transmembrane region" description="Helical" evidence="4">
    <location>
        <begin position="97"/>
        <end position="119"/>
    </location>
</feature>
<feature type="transmembrane region" description="Helical" evidence="4">
    <location>
        <begin position="131"/>
        <end position="152"/>
    </location>
</feature>
<dbReference type="STRING" id="1150626.PHAMO_270236"/>
<evidence type="ECO:0000259" key="5">
    <source>
        <dbReference type="PROSITE" id="PS50850"/>
    </source>
</evidence>
<dbReference type="Proteomes" id="UP000004169">
    <property type="component" value="Unassembled WGS sequence"/>
</dbReference>
<gene>
    <name evidence="6" type="ORF">PHAMO_270236</name>
</gene>